<evidence type="ECO:0000313" key="5">
    <source>
        <dbReference type="Proteomes" id="UP000183868"/>
    </source>
</evidence>
<dbReference type="Proteomes" id="UP000004671">
    <property type="component" value="Chromosome"/>
</dbReference>
<dbReference type="Pfam" id="PF04101">
    <property type="entry name" value="Glyco_tran_28_C"/>
    <property type="match status" value="1"/>
</dbReference>
<evidence type="ECO:0000313" key="3">
    <source>
        <dbReference type="EMBL" id="EHO41940.1"/>
    </source>
</evidence>
<dbReference type="Proteomes" id="UP000183868">
    <property type="component" value="Chromosome"/>
</dbReference>
<dbReference type="STRING" id="880073.Cabys_1124"/>
<reference evidence="3 4" key="1">
    <citation type="submission" date="2011-09" db="EMBL/GenBank/DDBJ databases">
        <title>The permanent draft genome of Caldithrix abyssi DSM 13497.</title>
        <authorList>
            <consortium name="US DOE Joint Genome Institute (JGI-PGF)"/>
            <person name="Lucas S."/>
            <person name="Han J."/>
            <person name="Lapidus A."/>
            <person name="Bruce D."/>
            <person name="Goodwin L."/>
            <person name="Pitluck S."/>
            <person name="Peters L."/>
            <person name="Kyrpides N."/>
            <person name="Mavromatis K."/>
            <person name="Ivanova N."/>
            <person name="Mikhailova N."/>
            <person name="Chertkov O."/>
            <person name="Detter J.C."/>
            <person name="Tapia R."/>
            <person name="Han C."/>
            <person name="Land M."/>
            <person name="Hauser L."/>
            <person name="Markowitz V."/>
            <person name="Cheng J.-F."/>
            <person name="Hugenholtz P."/>
            <person name="Woyke T."/>
            <person name="Wu D."/>
            <person name="Spring S."/>
            <person name="Brambilla E."/>
            <person name="Klenk H.-P."/>
            <person name="Eisen J.A."/>
        </authorList>
    </citation>
    <scope>NUCLEOTIDE SEQUENCE [LARGE SCALE GENOMIC DNA]</scope>
    <source>
        <strain evidence="3 4">DSM 13497</strain>
    </source>
</reference>
<feature type="domain" description="Glycosyl transferase family 28 C-terminal" evidence="1">
    <location>
        <begin position="259"/>
        <end position="358"/>
    </location>
</feature>
<name>H1XXF5_CALAY</name>
<evidence type="ECO:0000259" key="1">
    <source>
        <dbReference type="Pfam" id="PF04101"/>
    </source>
</evidence>
<dbReference type="HOGENOM" id="CLU_058209_0_0_0"/>
<dbReference type="InParanoid" id="H1XXF5"/>
<dbReference type="PANTHER" id="PTHR21015:SF22">
    <property type="entry name" value="GLYCOSYLTRANSFERASE"/>
    <property type="match status" value="1"/>
</dbReference>
<sequence length="438" mass="49719">MKRVLLIPSDHGGGRGHVSRCIYLAKKLQAGGSETAIVLEQKHYQDGIDAGIPSYLLDTKKERFLKFQFKKPFWPRIKMIERVERPPVFLVFNGVAYQVPRDEYLSTRIVLMRFKKLVKIVEQFKPDVLIGDTHFLTFLLGKKFSLPVIQITRLAAFPPAPRFFWWLQDEPRLVEPNAIEPFAPLLEKLAINDVRKAEDLLRGDLYLIPASDQIEPVDGGRDDVLFCGPLTENYRGDQKIPFFDLPVDVPKIYVTAGGGANRFGQQAFFEALLKIFDRRDFKVLVSTGGLYPAKNLNGQSTNVLFVDWIDGMSAIRKSDLVIHHGGYGSMMETLSAAKPSIVIPFHSEQEGNGRRLKELQVGDLHLPYAGKLQDLLFSWPFGVYSMMAGTELALDAEQIISMIDGIYDQSLYARLQKISEELLRLQKNFDALKMLERV</sequence>
<dbReference type="OrthoDB" id="9805366at2"/>
<accession>H1XXF5</accession>
<dbReference type="InterPro" id="IPR007235">
    <property type="entry name" value="Glyco_trans_28_C"/>
</dbReference>
<reference evidence="2 5" key="2">
    <citation type="submission" date="2016-11" db="EMBL/GenBank/DDBJ databases">
        <title>Genomic analysis of Caldithrix abyssi and proposal of a novel bacterial phylum Caldithrichaeota.</title>
        <authorList>
            <person name="Kublanov I."/>
            <person name="Sigalova O."/>
            <person name="Gavrilov S."/>
            <person name="Lebedinsky A."/>
            <person name="Ivanova N."/>
            <person name="Daum C."/>
            <person name="Reddy T."/>
            <person name="Klenk H.P."/>
            <person name="Goker M."/>
            <person name="Reva O."/>
            <person name="Miroshnichenko M."/>
            <person name="Kyprides N."/>
            <person name="Woyke T."/>
            <person name="Gelfand M."/>
        </authorList>
    </citation>
    <scope>NUCLEOTIDE SEQUENCE [LARGE SCALE GENOMIC DNA]</scope>
    <source>
        <strain evidence="2 5">LF13</strain>
    </source>
</reference>
<dbReference type="KEGG" id="caby:Cabys_1124"/>
<protein>
    <submittedName>
        <fullName evidence="3">Glycosyltransferase 28 domain-containing protein</fullName>
    </submittedName>
    <submittedName>
        <fullName evidence="2">UDP:flavonoid glycosyltransferase YjiC, YdhE family</fullName>
    </submittedName>
</protein>
<dbReference type="EMBL" id="CP018099">
    <property type="protein sequence ID" value="APF17873.1"/>
    <property type="molecule type" value="Genomic_DNA"/>
</dbReference>
<dbReference type="RefSeq" id="WP_006929127.1">
    <property type="nucleotide sequence ID" value="NZ_CM001402.1"/>
</dbReference>
<dbReference type="AlphaFoldDB" id="H1XXF5"/>
<dbReference type="SUPFAM" id="SSF53756">
    <property type="entry name" value="UDP-Glycosyltransferase/glycogen phosphorylase"/>
    <property type="match status" value="1"/>
</dbReference>
<dbReference type="eggNOG" id="COG1819">
    <property type="taxonomic scope" value="Bacteria"/>
</dbReference>
<organism evidence="3 4">
    <name type="scientific">Caldithrix abyssi DSM 13497</name>
    <dbReference type="NCBI Taxonomy" id="880073"/>
    <lineage>
        <taxon>Bacteria</taxon>
        <taxon>Pseudomonadati</taxon>
        <taxon>Calditrichota</taxon>
        <taxon>Calditrichia</taxon>
        <taxon>Calditrichales</taxon>
        <taxon>Calditrichaceae</taxon>
        <taxon>Caldithrix</taxon>
    </lineage>
</organism>
<dbReference type="PaxDb" id="880073-Calab_2330"/>
<evidence type="ECO:0000313" key="4">
    <source>
        <dbReference type="Proteomes" id="UP000004671"/>
    </source>
</evidence>
<dbReference type="EMBL" id="CM001402">
    <property type="protein sequence ID" value="EHO41940.1"/>
    <property type="molecule type" value="Genomic_DNA"/>
</dbReference>
<dbReference type="Gene3D" id="3.40.50.2000">
    <property type="entry name" value="Glycogen Phosphorylase B"/>
    <property type="match status" value="2"/>
</dbReference>
<proteinExistence type="predicted"/>
<dbReference type="GO" id="GO:0016758">
    <property type="term" value="F:hexosyltransferase activity"/>
    <property type="evidence" value="ECO:0007669"/>
    <property type="project" value="InterPro"/>
</dbReference>
<keyword evidence="3" id="KW-0808">Transferase</keyword>
<gene>
    <name evidence="2" type="ORF">Cabys_1124</name>
    <name evidence="3" type="ORF">Calab_2330</name>
</gene>
<dbReference type="PANTHER" id="PTHR21015">
    <property type="entry name" value="UDP-N-ACETYLGLUCOSAMINE--N-ACETYLMURAMYL-(PENTAPEPTIDE) PYROPHOSPHORYL-UNDECAPRENOL N-ACETYLGLUCOSAMINE TRANSFERASE 1"/>
    <property type="match status" value="1"/>
</dbReference>
<keyword evidence="4" id="KW-1185">Reference proteome</keyword>
<evidence type="ECO:0000313" key="2">
    <source>
        <dbReference type="EMBL" id="APF17873.1"/>
    </source>
</evidence>